<dbReference type="Gene3D" id="3.30.420.10">
    <property type="entry name" value="Ribonuclease H-like superfamily/Ribonuclease H"/>
    <property type="match status" value="1"/>
</dbReference>
<keyword evidence="1" id="KW-0325">Glycoprotein</keyword>
<comment type="caution">
    <text evidence="6">The sequence shown here is derived from an EMBL/GenBank/DDBJ whole genome shotgun (WGS) entry which is preliminary data.</text>
</comment>
<accession>A0A8T2N0U8</accession>
<dbReference type="Gene3D" id="2.60.40.10">
    <property type="entry name" value="Immunoglobulins"/>
    <property type="match status" value="1"/>
</dbReference>
<evidence type="ECO:0000313" key="6">
    <source>
        <dbReference type="EMBL" id="KAG9333703.1"/>
    </source>
</evidence>
<feature type="domain" description="Ig-like" evidence="5">
    <location>
        <begin position="238"/>
        <end position="323"/>
    </location>
</feature>
<evidence type="ECO:0000259" key="5">
    <source>
        <dbReference type="PROSITE" id="PS50835"/>
    </source>
</evidence>
<dbReference type="EMBL" id="JAFBMS010000184">
    <property type="protein sequence ID" value="KAG9333703.1"/>
    <property type="molecule type" value="Genomic_DNA"/>
</dbReference>
<dbReference type="OrthoDB" id="8936120at2759"/>
<dbReference type="InterPro" id="IPR007110">
    <property type="entry name" value="Ig-like_dom"/>
</dbReference>
<dbReference type="Pfam" id="PF00129">
    <property type="entry name" value="MHC_I"/>
    <property type="match status" value="1"/>
</dbReference>
<keyword evidence="2" id="KW-0393">Immunoglobulin domain</keyword>
<dbReference type="InterPro" id="IPR001039">
    <property type="entry name" value="MHC_I_a_a1/a2"/>
</dbReference>
<evidence type="ECO:0000313" key="7">
    <source>
        <dbReference type="Proteomes" id="UP000824540"/>
    </source>
</evidence>
<sequence length="426" mass="47964">MSAAGVGPLCFIKSSINAAVYQNILEHFMLASADQLYGDADFIFQQDLAPAHTAKITHSMKFFYTGVTAVKDFPEYTAVGLVDDQQFVYYDSNIKRMIPKTEWIKQNEGAEYWDRESQKQIGTQPVFKSNIGTAMQRFNQTQGVHVAQSMYGCEWDEETGATDGFFGDGYDGEDFIALDLKNMQWVAPMPQAVQTKQKWNNNPAQLENWKNYLTQECIEWLKKYVNYGRSTLERRVPPEVSLFQKDPSSPVVCRATGFFPRGIMVTWQRDGEEVQEGVELGMTLPNGDGTFQITSRLRVKPEDWKSHTYTCTVQHKSLEKDIVMTRSPDSSGPPMGIIIGCVVGVLIVTLTVIGVVTQQRAQQHCTALTVSVFVFLSARLVSVRDFPVQTASVPNNITQPCSALLTQNLTKLFGSRHCREREREST</sequence>
<dbReference type="GO" id="GO:0005615">
    <property type="term" value="C:extracellular space"/>
    <property type="evidence" value="ECO:0007669"/>
    <property type="project" value="TreeGrafter"/>
</dbReference>
<keyword evidence="7" id="KW-1185">Reference proteome</keyword>
<dbReference type="InterPro" id="IPR036179">
    <property type="entry name" value="Ig-like_dom_sf"/>
</dbReference>
<protein>
    <recommendedName>
        <fullName evidence="5">Ig-like domain-containing protein</fullName>
    </recommendedName>
</protein>
<dbReference type="InterPro" id="IPR011161">
    <property type="entry name" value="MHC_I-like_Ag-recog"/>
</dbReference>
<dbReference type="PANTHER" id="PTHR16675:SF237">
    <property type="entry name" value="MHC CLASS I ANTIGEN TRANSCRIPT VARIANT 1-RELATED"/>
    <property type="match status" value="1"/>
</dbReference>
<dbReference type="InterPro" id="IPR037055">
    <property type="entry name" value="MHC_I-like_Ag-recog_sf"/>
</dbReference>
<dbReference type="InterPro" id="IPR011162">
    <property type="entry name" value="MHC_I/II-like_Ag-recog"/>
</dbReference>
<dbReference type="InterPro" id="IPR036397">
    <property type="entry name" value="RNaseH_sf"/>
</dbReference>
<reference evidence="6" key="1">
    <citation type="thesis" date="2021" institute="BYU ScholarsArchive" country="Provo, UT, USA">
        <title>Applications of and Algorithms for Genome Assembly and Genomic Analyses with an Emphasis on Marine Teleosts.</title>
        <authorList>
            <person name="Pickett B.D."/>
        </authorList>
    </citation>
    <scope>NUCLEOTIDE SEQUENCE</scope>
    <source>
        <strain evidence="6">HI-2016</strain>
    </source>
</reference>
<keyword evidence="4" id="KW-1133">Transmembrane helix</keyword>
<dbReference type="Proteomes" id="UP000824540">
    <property type="component" value="Unassembled WGS sequence"/>
</dbReference>
<dbReference type="InterPro" id="IPR050208">
    <property type="entry name" value="MHC_class-I_related"/>
</dbReference>
<name>A0A8T2N0U8_9TELE</name>
<dbReference type="PROSITE" id="PS50835">
    <property type="entry name" value="IG_LIKE"/>
    <property type="match status" value="1"/>
</dbReference>
<keyword evidence="4" id="KW-0812">Transmembrane</keyword>
<gene>
    <name evidence="6" type="ORF">JZ751_010693</name>
</gene>
<evidence type="ECO:0000256" key="2">
    <source>
        <dbReference type="ARBA" id="ARBA00023319"/>
    </source>
</evidence>
<dbReference type="InterPro" id="IPR013783">
    <property type="entry name" value="Ig-like_fold"/>
</dbReference>
<dbReference type="Gene3D" id="3.30.500.10">
    <property type="entry name" value="MHC class I-like antigen recognition-like"/>
    <property type="match status" value="1"/>
</dbReference>
<dbReference type="FunFam" id="3.30.500.10:FF:000001">
    <property type="entry name" value="H-2 class I histocompatibility antigen, alpha chain"/>
    <property type="match status" value="1"/>
</dbReference>
<dbReference type="PROSITE" id="PS00290">
    <property type="entry name" value="IG_MHC"/>
    <property type="match status" value="1"/>
</dbReference>
<comment type="similarity">
    <text evidence="3">Belongs to the MHC class I family.</text>
</comment>
<dbReference type="SMART" id="SM00407">
    <property type="entry name" value="IGc1"/>
    <property type="match status" value="1"/>
</dbReference>
<dbReference type="PRINTS" id="PR01638">
    <property type="entry name" value="MHCCLASSI"/>
</dbReference>
<dbReference type="InterPro" id="IPR003006">
    <property type="entry name" value="Ig/MHC_CS"/>
</dbReference>
<keyword evidence="4" id="KW-0472">Membrane</keyword>
<dbReference type="SUPFAM" id="SSF48726">
    <property type="entry name" value="Immunoglobulin"/>
    <property type="match status" value="1"/>
</dbReference>
<dbReference type="CDD" id="cd07698">
    <property type="entry name" value="IgC1_MHC_I_alpha3"/>
    <property type="match status" value="1"/>
</dbReference>
<feature type="transmembrane region" description="Helical" evidence="4">
    <location>
        <begin position="335"/>
        <end position="356"/>
    </location>
</feature>
<dbReference type="PANTHER" id="PTHR16675">
    <property type="entry name" value="MHC CLASS I-RELATED"/>
    <property type="match status" value="1"/>
</dbReference>
<dbReference type="GO" id="GO:0006955">
    <property type="term" value="P:immune response"/>
    <property type="evidence" value="ECO:0007669"/>
    <property type="project" value="TreeGrafter"/>
</dbReference>
<dbReference type="InterPro" id="IPR003597">
    <property type="entry name" value="Ig_C1-set"/>
</dbReference>
<dbReference type="GO" id="GO:0009897">
    <property type="term" value="C:external side of plasma membrane"/>
    <property type="evidence" value="ECO:0007669"/>
    <property type="project" value="TreeGrafter"/>
</dbReference>
<evidence type="ECO:0000256" key="3">
    <source>
        <dbReference type="RuleBase" id="RU004439"/>
    </source>
</evidence>
<evidence type="ECO:0000256" key="1">
    <source>
        <dbReference type="ARBA" id="ARBA00023180"/>
    </source>
</evidence>
<dbReference type="AlphaFoldDB" id="A0A8T2N0U8"/>
<organism evidence="6 7">
    <name type="scientific">Albula glossodonta</name>
    <name type="common">roundjaw bonefish</name>
    <dbReference type="NCBI Taxonomy" id="121402"/>
    <lineage>
        <taxon>Eukaryota</taxon>
        <taxon>Metazoa</taxon>
        <taxon>Chordata</taxon>
        <taxon>Craniata</taxon>
        <taxon>Vertebrata</taxon>
        <taxon>Euteleostomi</taxon>
        <taxon>Actinopterygii</taxon>
        <taxon>Neopterygii</taxon>
        <taxon>Teleostei</taxon>
        <taxon>Albuliformes</taxon>
        <taxon>Albulidae</taxon>
        <taxon>Albula</taxon>
    </lineage>
</organism>
<proteinExistence type="inferred from homology"/>
<dbReference type="SUPFAM" id="SSF54452">
    <property type="entry name" value="MHC antigen-recognition domain"/>
    <property type="match status" value="1"/>
</dbReference>
<dbReference type="Pfam" id="PF07654">
    <property type="entry name" value="C1-set"/>
    <property type="match status" value="1"/>
</dbReference>
<evidence type="ECO:0000256" key="4">
    <source>
        <dbReference type="SAM" id="Phobius"/>
    </source>
</evidence>
<dbReference type="GO" id="GO:0003676">
    <property type="term" value="F:nucleic acid binding"/>
    <property type="evidence" value="ECO:0007669"/>
    <property type="project" value="InterPro"/>
</dbReference>